<evidence type="ECO:0000256" key="3">
    <source>
        <dbReference type="ARBA" id="ARBA00022989"/>
    </source>
</evidence>
<dbReference type="STRING" id="1316194.A0A1Q5UI96"/>
<feature type="region of interest" description="Disordered" evidence="5">
    <location>
        <begin position="1"/>
        <end position="27"/>
    </location>
</feature>
<keyword evidence="4 6" id="KW-0472">Membrane</keyword>
<evidence type="ECO:0000256" key="4">
    <source>
        <dbReference type="ARBA" id="ARBA00023136"/>
    </source>
</evidence>
<dbReference type="EMBL" id="MNBE01000228">
    <property type="protein sequence ID" value="OKP12218.1"/>
    <property type="molecule type" value="Genomic_DNA"/>
</dbReference>
<evidence type="ECO:0000256" key="2">
    <source>
        <dbReference type="ARBA" id="ARBA00022692"/>
    </source>
</evidence>
<dbReference type="GO" id="GO:0016020">
    <property type="term" value="C:membrane"/>
    <property type="evidence" value="ECO:0007669"/>
    <property type="project" value="UniProtKB-SubCell"/>
</dbReference>
<evidence type="ECO:0000313" key="8">
    <source>
        <dbReference type="EMBL" id="OKP12218.1"/>
    </source>
</evidence>
<evidence type="ECO:0000313" key="9">
    <source>
        <dbReference type="Proteomes" id="UP000186955"/>
    </source>
</evidence>
<dbReference type="PROSITE" id="PS50850">
    <property type="entry name" value="MFS"/>
    <property type="match status" value="1"/>
</dbReference>
<evidence type="ECO:0000256" key="1">
    <source>
        <dbReference type="ARBA" id="ARBA00004141"/>
    </source>
</evidence>
<dbReference type="Proteomes" id="UP000186955">
    <property type="component" value="Unassembled WGS sequence"/>
</dbReference>
<dbReference type="AlphaFoldDB" id="A0A1Q5UI96"/>
<organism evidence="8 9">
    <name type="scientific">Penicillium subrubescens</name>
    <dbReference type="NCBI Taxonomy" id="1316194"/>
    <lineage>
        <taxon>Eukaryota</taxon>
        <taxon>Fungi</taxon>
        <taxon>Dikarya</taxon>
        <taxon>Ascomycota</taxon>
        <taxon>Pezizomycotina</taxon>
        <taxon>Eurotiomycetes</taxon>
        <taxon>Eurotiomycetidae</taxon>
        <taxon>Eurotiales</taxon>
        <taxon>Aspergillaceae</taxon>
        <taxon>Penicillium</taxon>
    </lineage>
</organism>
<accession>A0A1Q5UI96</accession>
<dbReference type="SUPFAM" id="SSF103473">
    <property type="entry name" value="MFS general substrate transporter"/>
    <property type="match status" value="1"/>
</dbReference>
<proteinExistence type="predicted"/>
<evidence type="ECO:0000259" key="7">
    <source>
        <dbReference type="PROSITE" id="PS50850"/>
    </source>
</evidence>
<dbReference type="Gene3D" id="1.20.1250.20">
    <property type="entry name" value="MFS general substrate transporter like domains"/>
    <property type="match status" value="1"/>
</dbReference>
<comment type="subcellular location">
    <subcellularLocation>
        <location evidence="1">Membrane</location>
        <topology evidence="1">Multi-pass membrane protein</topology>
    </subcellularLocation>
</comment>
<protein>
    <recommendedName>
        <fullName evidence="7">Major facilitator superfamily (MFS) profile domain-containing protein</fullName>
    </recommendedName>
</protein>
<feature type="transmembrane region" description="Helical" evidence="6">
    <location>
        <begin position="37"/>
        <end position="60"/>
    </location>
</feature>
<feature type="transmembrane region" description="Helical" evidence="6">
    <location>
        <begin position="80"/>
        <end position="99"/>
    </location>
</feature>
<sequence>MEASPSDSVMKMDDSKEQKQNEDWALEETQPKKRSGILNVVIAGLALFSDGYNAQIIGYMEPLFSVLYKDGMSSTIKARLSNSYLIGEIFGMLFFGVLIDRIGRRTGVITATAFLVLGVVLATAAHGNTQLG</sequence>
<keyword evidence="3 6" id="KW-1133">Transmembrane helix</keyword>
<keyword evidence="9" id="KW-1185">Reference proteome</keyword>
<comment type="caution">
    <text evidence="8">The sequence shown here is derived from an EMBL/GenBank/DDBJ whole genome shotgun (WGS) entry which is preliminary data.</text>
</comment>
<evidence type="ECO:0000256" key="5">
    <source>
        <dbReference type="SAM" id="MobiDB-lite"/>
    </source>
</evidence>
<dbReference type="GO" id="GO:0022857">
    <property type="term" value="F:transmembrane transporter activity"/>
    <property type="evidence" value="ECO:0007669"/>
    <property type="project" value="InterPro"/>
</dbReference>
<dbReference type="InterPro" id="IPR020846">
    <property type="entry name" value="MFS_dom"/>
</dbReference>
<feature type="transmembrane region" description="Helical" evidence="6">
    <location>
        <begin position="106"/>
        <end position="125"/>
    </location>
</feature>
<reference evidence="8 9" key="1">
    <citation type="submission" date="2016-10" db="EMBL/GenBank/DDBJ databases">
        <title>Genome sequence of the ascomycete fungus Penicillium subrubescens.</title>
        <authorList>
            <person name="De Vries R.P."/>
            <person name="Peng M."/>
            <person name="Dilokpimol A."/>
            <person name="Hilden K."/>
            <person name="Makela M.R."/>
            <person name="Grigoriev I."/>
            <person name="Riley R."/>
            <person name="Granchi Z."/>
        </authorList>
    </citation>
    <scope>NUCLEOTIDE SEQUENCE [LARGE SCALE GENOMIC DNA]</scope>
    <source>
        <strain evidence="8 9">CBS 132785</strain>
    </source>
</reference>
<evidence type="ECO:0000256" key="6">
    <source>
        <dbReference type="SAM" id="Phobius"/>
    </source>
</evidence>
<dbReference type="InterPro" id="IPR036259">
    <property type="entry name" value="MFS_trans_sf"/>
</dbReference>
<feature type="domain" description="Major facilitator superfamily (MFS) profile" evidence="7">
    <location>
        <begin position="39"/>
        <end position="132"/>
    </location>
</feature>
<name>A0A1Q5UI96_9EURO</name>
<dbReference type="Pfam" id="PF00083">
    <property type="entry name" value="Sugar_tr"/>
    <property type="match status" value="1"/>
</dbReference>
<keyword evidence="2 6" id="KW-0812">Transmembrane</keyword>
<feature type="compositionally biased region" description="Basic and acidic residues" evidence="5">
    <location>
        <begin position="10"/>
        <end position="22"/>
    </location>
</feature>
<dbReference type="InterPro" id="IPR005828">
    <property type="entry name" value="MFS_sugar_transport-like"/>
</dbReference>
<gene>
    <name evidence="8" type="ORF">PENSUB_1954</name>
</gene>